<protein>
    <submittedName>
        <fullName evidence="1">Uncharacterized protein</fullName>
    </submittedName>
</protein>
<gene>
    <name evidence="1" type="ORF">ATK36_0741</name>
</gene>
<organism evidence="1 2">
    <name type="scientific">Amycolatopsis sulphurea</name>
    <dbReference type="NCBI Taxonomy" id="76022"/>
    <lineage>
        <taxon>Bacteria</taxon>
        <taxon>Bacillati</taxon>
        <taxon>Actinomycetota</taxon>
        <taxon>Actinomycetes</taxon>
        <taxon>Pseudonocardiales</taxon>
        <taxon>Pseudonocardiaceae</taxon>
        <taxon>Amycolatopsis</taxon>
    </lineage>
</organism>
<evidence type="ECO:0000313" key="1">
    <source>
        <dbReference type="EMBL" id="PFG57177.1"/>
    </source>
</evidence>
<name>A0A2A9G0C6_9PSEU</name>
<dbReference type="Proteomes" id="UP000243542">
    <property type="component" value="Unassembled WGS sequence"/>
</dbReference>
<sequence>MVIARSTGDRPAILKAMGDPERSFRDNYRDPLYVGRHYADEYVASWTGVHIAVSDRAGKLVPQMCP</sequence>
<comment type="caution">
    <text evidence="1">The sequence shown here is derived from an EMBL/GenBank/DDBJ whole genome shotgun (WGS) entry which is preliminary data.</text>
</comment>
<proteinExistence type="predicted"/>
<evidence type="ECO:0000313" key="2">
    <source>
        <dbReference type="Proteomes" id="UP000243542"/>
    </source>
</evidence>
<dbReference type="AlphaFoldDB" id="A0A2A9G0C6"/>
<dbReference type="EMBL" id="PDJK01000001">
    <property type="protein sequence ID" value="PFG57177.1"/>
    <property type="molecule type" value="Genomic_DNA"/>
</dbReference>
<accession>A0A2A9G0C6</accession>
<keyword evidence="2" id="KW-1185">Reference proteome</keyword>
<reference evidence="1 2" key="1">
    <citation type="submission" date="2017-10" db="EMBL/GenBank/DDBJ databases">
        <title>Sequencing the genomes of 1000 actinobacteria strains.</title>
        <authorList>
            <person name="Klenk H.-P."/>
        </authorList>
    </citation>
    <scope>NUCLEOTIDE SEQUENCE [LARGE SCALE GENOMIC DNA]</scope>
    <source>
        <strain evidence="1 2">DSM 46092</strain>
    </source>
</reference>